<dbReference type="eggNOG" id="COG0582">
    <property type="taxonomic scope" value="Bacteria"/>
</dbReference>
<keyword evidence="3 5" id="KW-0238">DNA-binding</keyword>
<feature type="domain" description="Core-binding (CB)" evidence="7">
    <location>
        <begin position="92"/>
        <end position="173"/>
    </location>
</feature>
<dbReference type="BioCyc" id="RPAL652103:RPDX1_RS10415-MONOMER"/>
<evidence type="ECO:0000259" key="6">
    <source>
        <dbReference type="PROSITE" id="PS51898"/>
    </source>
</evidence>
<dbReference type="InterPro" id="IPR011010">
    <property type="entry name" value="DNA_brk_join_enz"/>
</dbReference>
<dbReference type="GO" id="GO:0003677">
    <property type="term" value="F:DNA binding"/>
    <property type="evidence" value="ECO:0007669"/>
    <property type="project" value="UniProtKB-UniRule"/>
</dbReference>
<dbReference type="Proteomes" id="UP000001402">
    <property type="component" value="Chromosome"/>
</dbReference>
<evidence type="ECO:0000259" key="7">
    <source>
        <dbReference type="PROSITE" id="PS51900"/>
    </source>
</evidence>
<dbReference type="PROSITE" id="PS51898">
    <property type="entry name" value="TYR_RECOMBINASE"/>
    <property type="match status" value="1"/>
</dbReference>
<accession>E6VQ51</accession>
<dbReference type="PANTHER" id="PTHR30629:SF2">
    <property type="entry name" value="PROPHAGE INTEGRASE INTS-RELATED"/>
    <property type="match status" value="1"/>
</dbReference>
<reference evidence="8" key="1">
    <citation type="submission" date="2010-12" db="EMBL/GenBank/DDBJ databases">
        <title>Complete sequence of Rhodopseudomonas palustris DX-1.</title>
        <authorList>
            <consortium name="US DOE Joint Genome Institute"/>
            <person name="Lucas S."/>
            <person name="Copeland A."/>
            <person name="Lapidus A."/>
            <person name="Cheng J.-F."/>
            <person name="Goodwin L."/>
            <person name="Pitluck S."/>
            <person name="Misra M."/>
            <person name="Chertkov O."/>
            <person name="Detter J.C."/>
            <person name="Han C."/>
            <person name="Tapia R."/>
            <person name="Land M."/>
            <person name="Hauser L."/>
            <person name="Kyrpides N."/>
            <person name="Ivanova N."/>
            <person name="Ovchinnikova G."/>
            <person name="Logan B."/>
            <person name="Oda Y."/>
            <person name="Harwood C."/>
            <person name="Woyke T."/>
        </authorList>
    </citation>
    <scope>NUCLEOTIDE SEQUENCE [LARGE SCALE GENOMIC DNA]</scope>
    <source>
        <strain evidence="8">DX-1</strain>
    </source>
</reference>
<dbReference type="GO" id="GO:0006310">
    <property type="term" value="P:DNA recombination"/>
    <property type="evidence" value="ECO:0007669"/>
    <property type="project" value="UniProtKB-KW"/>
</dbReference>
<dbReference type="Gene3D" id="3.30.160.390">
    <property type="entry name" value="Integrase, DNA-binding domain"/>
    <property type="match status" value="1"/>
</dbReference>
<keyword evidence="4" id="KW-0233">DNA recombination</keyword>
<evidence type="ECO:0000313" key="9">
    <source>
        <dbReference type="Proteomes" id="UP000001402"/>
    </source>
</evidence>
<dbReference type="Pfam" id="PF22022">
    <property type="entry name" value="Phage_int_M"/>
    <property type="match status" value="1"/>
</dbReference>
<sequence length="394" mass="44601">MAKILTDKAVAKLQPKAKTYHYADPELRGHYVRIQPSGTKTFAAIGRKPDGKQQWVTIGAADALGIAEARKQAQAVLTRIRAGMPAFEAPVESFENVARDWLKRHAAAKRLRTEKAITRLLESHVFEFWKDRPFLSIRRSDVTALLDDVEDDHGARSADRVLTIVRSIMNWQATRSDDYQPPIVKGMRRQEPAERVRTRILTDAELREVWNQAEVSGTFGSFVRIALLTAQRRAKVLTMRWENVGDDGKWTIPQEHREKASAQELMLPPRALDIIRAQPHLGDNPFVFASARTDGPINGFANMKRDFDARLSGVGHWTIHDLRRTARSLMSRAGVPREHAERTLGHVIAGVEGIYDQHKYFDEKAEVLRKLAALIDVIVQPHSSVRPTKEAKQQ</sequence>
<dbReference type="InterPro" id="IPR025166">
    <property type="entry name" value="Integrase_DNA_bind_dom"/>
</dbReference>
<evidence type="ECO:0000313" key="8">
    <source>
        <dbReference type="EMBL" id="ADU43728.1"/>
    </source>
</evidence>
<dbReference type="InterPro" id="IPR053876">
    <property type="entry name" value="Phage_int_M"/>
</dbReference>
<dbReference type="InterPro" id="IPR013762">
    <property type="entry name" value="Integrase-like_cat_sf"/>
</dbReference>
<dbReference type="SUPFAM" id="SSF56349">
    <property type="entry name" value="DNA breaking-rejoining enzymes"/>
    <property type="match status" value="1"/>
</dbReference>
<dbReference type="PROSITE" id="PS51900">
    <property type="entry name" value="CB"/>
    <property type="match status" value="1"/>
</dbReference>
<dbReference type="Pfam" id="PF13356">
    <property type="entry name" value="Arm-DNA-bind_3"/>
    <property type="match status" value="1"/>
</dbReference>
<dbReference type="InterPro" id="IPR038488">
    <property type="entry name" value="Integrase_DNA-bd_sf"/>
</dbReference>
<dbReference type="InterPro" id="IPR044068">
    <property type="entry name" value="CB"/>
</dbReference>
<dbReference type="HOGENOM" id="CLU_027562_0_4_5"/>
<dbReference type="OrthoDB" id="7615137at2"/>
<dbReference type="KEGG" id="rpx:Rpdx1_2131"/>
<dbReference type="PANTHER" id="PTHR30629">
    <property type="entry name" value="PROPHAGE INTEGRASE"/>
    <property type="match status" value="1"/>
</dbReference>
<dbReference type="Gene3D" id="1.10.443.10">
    <property type="entry name" value="Intergrase catalytic core"/>
    <property type="match status" value="1"/>
</dbReference>
<dbReference type="InterPro" id="IPR002104">
    <property type="entry name" value="Integrase_catalytic"/>
</dbReference>
<name>E6VQ51_RHOPX</name>
<dbReference type="CDD" id="cd00801">
    <property type="entry name" value="INT_P4_C"/>
    <property type="match status" value="1"/>
</dbReference>
<proteinExistence type="inferred from homology"/>
<dbReference type="Gene3D" id="1.10.150.130">
    <property type="match status" value="1"/>
</dbReference>
<dbReference type="EMBL" id="CP002418">
    <property type="protein sequence ID" value="ADU43728.1"/>
    <property type="molecule type" value="Genomic_DNA"/>
</dbReference>
<organism evidence="8 9">
    <name type="scientific">Rhodopseudomonas palustris (strain DX-1)</name>
    <dbReference type="NCBI Taxonomy" id="652103"/>
    <lineage>
        <taxon>Bacteria</taxon>
        <taxon>Pseudomonadati</taxon>
        <taxon>Pseudomonadota</taxon>
        <taxon>Alphaproteobacteria</taxon>
        <taxon>Hyphomicrobiales</taxon>
        <taxon>Nitrobacteraceae</taxon>
        <taxon>Rhodopseudomonas</taxon>
    </lineage>
</organism>
<evidence type="ECO:0000256" key="3">
    <source>
        <dbReference type="ARBA" id="ARBA00023125"/>
    </source>
</evidence>
<evidence type="ECO:0000256" key="2">
    <source>
        <dbReference type="ARBA" id="ARBA00022908"/>
    </source>
</evidence>
<evidence type="ECO:0000256" key="5">
    <source>
        <dbReference type="PROSITE-ProRule" id="PRU01248"/>
    </source>
</evidence>
<evidence type="ECO:0000256" key="4">
    <source>
        <dbReference type="ARBA" id="ARBA00023172"/>
    </source>
</evidence>
<dbReference type="GO" id="GO:0015074">
    <property type="term" value="P:DNA integration"/>
    <property type="evidence" value="ECO:0007669"/>
    <property type="project" value="UniProtKB-KW"/>
</dbReference>
<evidence type="ECO:0000256" key="1">
    <source>
        <dbReference type="ARBA" id="ARBA00008857"/>
    </source>
</evidence>
<dbReference type="Pfam" id="PF00589">
    <property type="entry name" value="Phage_integrase"/>
    <property type="match status" value="1"/>
</dbReference>
<dbReference type="InterPro" id="IPR050808">
    <property type="entry name" value="Phage_Integrase"/>
</dbReference>
<protein>
    <submittedName>
        <fullName evidence="8">Integrase family protein</fullName>
    </submittedName>
</protein>
<gene>
    <name evidence="8" type="ordered locus">Rpdx1_2131</name>
</gene>
<dbReference type="InterPro" id="IPR010998">
    <property type="entry name" value="Integrase_recombinase_N"/>
</dbReference>
<feature type="domain" description="Tyr recombinase" evidence="6">
    <location>
        <begin position="196"/>
        <end position="369"/>
    </location>
</feature>
<keyword evidence="2" id="KW-0229">DNA integration</keyword>
<comment type="similarity">
    <text evidence="1">Belongs to the 'phage' integrase family.</text>
</comment>
<dbReference type="AlphaFoldDB" id="E6VQ51"/>